<accession>A0AAW4PKI5</accession>
<evidence type="ECO:0000313" key="2">
    <source>
        <dbReference type="Proteomes" id="UP001430377"/>
    </source>
</evidence>
<keyword evidence="2" id="KW-1185">Reference proteome</keyword>
<sequence>MPVHANRTLRYVAVLVVLAAAVLAVGATTAERRALDAESEYVDHRLEQQAACLSDWGTDEGAGPSRDAEIRQVTLGGVYVDVTVPYAYTVGTGDDRVFADTASRATYVVTPTTTTRVGGDDVAVC</sequence>
<protein>
    <recommendedName>
        <fullName evidence="3">Secreted protein</fullName>
    </recommendedName>
</protein>
<organism evidence="1 2">
    <name type="scientific">Haloarcula rubra</name>
    <dbReference type="NCBI Taxonomy" id="2487747"/>
    <lineage>
        <taxon>Archaea</taxon>
        <taxon>Methanobacteriati</taxon>
        <taxon>Methanobacteriota</taxon>
        <taxon>Stenosarchaea group</taxon>
        <taxon>Halobacteria</taxon>
        <taxon>Halobacteriales</taxon>
        <taxon>Haloarculaceae</taxon>
        <taxon>Haloarcula</taxon>
    </lineage>
</organism>
<evidence type="ECO:0008006" key="3">
    <source>
        <dbReference type="Google" id="ProtNLM"/>
    </source>
</evidence>
<dbReference type="Proteomes" id="UP001430377">
    <property type="component" value="Unassembled WGS sequence"/>
</dbReference>
<evidence type="ECO:0000313" key="1">
    <source>
        <dbReference type="EMBL" id="MBX0321580.1"/>
    </source>
</evidence>
<name>A0AAW4PKI5_9EURY</name>
<reference evidence="1 2" key="1">
    <citation type="submission" date="2021-06" db="EMBL/GenBank/DDBJ databases">
        <title>Halomicroarcula sp. a new haloarchaeum isolated from saline soil.</title>
        <authorList>
            <person name="Duran-Viseras A."/>
            <person name="Sanchez-Porro C."/>
            <person name="Ventosa A."/>
        </authorList>
    </citation>
    <scope>NUCLEOTIDE SEQUENCE [LARGE SCALE GENOMIC DNA]</scope>
    <source>
        <strain evidence="1 2">F13</strain>
    </source>
</reference>
<dbReference type="RefSeq" id="WP_220616598.1">
    <property type="nucleotide sequence ID" value="NZ_RKLR01000001.1"/>
</dbReference>
<comment type="caution">
    <text evidence="1">The sequence shown here is derived from an EMBL/GenBank/DDBJ whole genome shotgun (WGS) entry which is preliminary data.</text>
</comment>
<dbReference type="EMBL" id="RKLR01000001">
    <property type="protein sequence ID" value="MBX0321580.1"/>
    <property type="molecule type" value="Genomic_DNA"/>
</dbReference>
<proteinExistence type="predicted"/>
<dbReference type="AlphaFoldDB" id="A0AAW4PKI5"/>
<gene>
    <name evidence="1" type="ORF">EGH21_00920</name>
</gene>